<keyword evidence="4 7" id="KW-0812">Transmembrane</keyword>
<evidence type="ECO:0000313" key="11">
    <source>
        <dbReference type="Proteomes" id="UP000592216"/>
    </source>
</evidence>
<sequence length="90" mass="10075">MMSETVIFDMMRLGLWTAVQVSLPILAVALITGLVVGLLQALTSIQEMTLTFVPKVLAIVITFWMSMDFMTSSLVNLFQNEIIPIVARYH</sequence>
<evidence type="ECO:0000256" key="7">
    <source>
        <dbReference type="SAM" id="Phobius"/>
    </source>
</evidence>
<keyword evidence="8" id="KW-0966">Cell projection</keyword>
<evidence type="ECO:0000256" key="5">
    <source>
        <dbReference type="ARBA" id="ARBA00022989"/>
    </source>
</evidence>
<protein>
    <submittedName>
        <fullName evidence="8">Flagellar biosynthetic protein FliQ</fullName>
    </submittedName>
</protein>
<organism evidence="8 11">
    <name type="scientific">Donghicola mangrovi</name>
    <dbReference type="NCBI Taxonomy" id="2729614"/>
    <lineage>
        <taxon>Bacteria</taxon>
        <taxon>Pseudomonadati</taxon>
        <taxon>Pseudomonadota</taxon>
        <taxon>Alphaproteobacteria</taxon>
        <taxon>Rhodobacterales</taxon>
        <taxon>Roseobacteraceae</taxon>
        <taxon>Donghicola</taxon>
    </lineage>
</organism>
<dbReference type="Proteomes" id="UP000592216">
    <property type="component" value="Unassembled WGS sequence"/>
</dbReference>
<dbReference type="PANTHER" id="PTHR34040:SF2">
    <property type="entry name" value="FLAGELLAR BIOSYNTHETIC PROTEIN FLIQ"/>
    <property type="match status" value="1"/>
</dbReference>
<dbReference type="GO" id="GO:0009306">
    <property type="term" value="P:protein secretion"/>
    <property type="evidence" value="ECO:0007669"/>
    <property type="project" value="InterPro"/>
</dbReference>
<accession>A0A850Q0B7</accession>
<comment type="similarity">
    <text evidence="2">Belongs to the FliQ/MopD/SpaQ family.</text>
</comment>
<keyword evidence="3" id="KW-1003">Cell membrane</keyword>
<keyword evidence="10" id="KW-1185">Reference proteome</keyword>
<comment type="caution">
    <text evidence="8">The sequence shown here is derived from an EMBL/GenBank/DDBJ whole genome shotgun (WGS) entry which is preliminary data.</text>
</comment>
<dbReference type="RefSeq" id="WP_176853116.1">
    <property type="nucleotide sequence ID" value="NZ_JABCJD010000001.1"/>
</dbReference>
<evidence type="ECO:0000256" key="4">
    <source>
        <dbReference type="ARBA" id="ARBA00022692"/>
    </source>
</evidence>
<dbReference type="EMBL" id="JABCJE010000001">
    <property type="protein sequence ID" value="NVO22444.1"/>
    <property type="molecule type" value="Genomic_DNA"/>
</dbReference>
<feature type="transmembrane region" description="Helical" evidence="7">
    <location>
        <begin position="21"/>
        <end position="42"/>
    </location>
</feature>
<keyword evidence="6 7" id="KW-0472">Membrane</keyword>
<feature type="transmembrane region" description="Helical" evidence="7">
    <location>
        <begin position="48"/>
        <end position="67"/>
    </location>
</feature>
<dbReference type="GO" id="GO:0005886">
    <property type="term" value="C:plasma membrane"/>
    <property type="evidence" value="ECO:0007669"/>
    <property type="project" value="UniProtKB-SubCell"/>
</dbReference>
<evidence type="ECO:0000256" key="3">
    <source>
        <dbReference type="ARBA" id="ARBA00022475"/>
    </source>
</evidence>
<dbReference type="PANTHER" id="PTHR34040">
    <property type="entry name" value="FLAGELLAR BIOSYNTHETIC PROTEIN FLIQ"/>
    <property type="match status" value="1"/>
</dbReference>
<evidence type="ECO:0000256" key="1">
    <source>
        <dbReference type="ARBA" id="ARBA00004651"/>
    </source>
</evidence>
<dbReference type="AlphaFoldDB" id="A0A850Q0B7"/>
<gene>
    <name evidence="9" type="ORF">HJ526_00905</name>
    <name evidence="8" type="ORF">HJ536_03665</name>
</gene>
<keyword evidence="5 7" id="KW-1133">Transmembrane helix</keyword>
<comment type="subcellular location">
    <subcellularLocation>
        <location evidence="1">Cell membrane</location>
        <topology evidence="1">Multi-pass membrane protein</topology>
    </subcellularLocation>
</comment>
<dbReference type="Proteomes" id="UP000523601">
    <property type="component" value="Unassembled WGS sequence"/>
</dbReference>
<reference evidence="10 11" key="1">
    <citation type="submission" date="2020-04" db="EMBL/GenBank/DDBJ databases">
        <title>Donghicola sp., a member of the Rhodobacteraceae family isolated from mangrove forest in Thailand.</title>
        <authorList>
            <person name="Charoenyingcharoen P."/>
            <person name="Yukphan P."/>
        </authorList>
    </citation>
    <scope>NUCLEOTIDE SEQUENCE [LARGE SCALE GENOMIC DNA]</scope>
    <source>
        <strain evidence="8 11">B5-SW-15</strain>
        <strain evidence="9 10">C2-DW-16</strain>
    </source>
</reference>
<name>A0A850Q0B7_9RHOB</name>
<proteinExistence type="inferred from homology"/>
<evidence type="ECO:0000313" key="9">
    <source>
        <dbReference type="EMBL" id="NVO25965.1"/>
    </source>
</evidence>
<dbReference type="InterPro" id="IPR002191">
    <property type="entry name" value="Bac_export_3"/>
</dbReference>
<evidence type="ECO:0000256" key="6">
    <source>
        <dbReference type="ARBA" id="ARBA00023136"/>
    </source>
</evidence>
<dbReference type="PRINTS" id="PR00952">
    <property type="entry name" value="TYPE3IMQPROT"/>
</dbReference>
<keyword evidence="8" id="KW-0969">Cilium</keyword>
<evidence type="ECO:0000256" key="2">
    <source>
        <dbReference type="ARBA" id="ARBA00006156"/>
    </source>
</evidence>
<keyword evidence="8" id="KW-0282">Flagellum</keyword>
<evidence type="ECO:0000313" key="10">
    <source>
        <dbReference type="Proteomes" id="UP000523601"/>
    </source>
</evidence>
<dbReference type="EMBL" id="JABCJD010000001">
    <property type="protein sequence ID" value="NVO25965.1"/>
    <property type="molecule type" value="Genomic_DNA"/>
</dbReference>
<evidence type="ECO:0000313" key="8">
    <source>
        <dbReference type="EMBL" id="NVO22444.1"/>
    </source>
</evidence>
<dbReference type="Pfam" id="PF01313">
    <property type="entry name" value="Bac_export_3"/>
    <property type="match status" value="1"/>
</dbReference>
<dbReference type="PIRSF" id="PIRSF004669">
    <property type="entry name" value="FliQ"/>
    <property type="match status" value="1"/>
</dbReference>